<dbReference type="NCBIfam" id="TIGR01926">
    <property type="entry name" value="peroxid_rel"/>
    <property type="match status" value="1"/>
</dbReference>
<name>A0ABT9CX91_9PSED</name>
<proteinExistence type="predicted"/>
<dbReference type="PANTHER" id="PTHR35446:SF2">
    <property type="entry name" value="CARBOXYMUCONOLACTONE DECARBOXYLASE-LIKE DOMAIN-CONTAINING PROTEIN"/>
    <property type="match status" value="1"/>
</dbReference>
<keyword evidence="3" id="KW-1185">Reference proteome</keyword>
<evidence type="ECO:0000313" key="3">
    <source>
        <dbReference type="Proteomes" id="UP001223016"/>
    </source>
</evidence>
<comment type="caution">
    <text evidence="2">The sequence shown here is derived from an EMBL/GenBank/DDBJ whole genome shotgun (WGS) entry which is preliminary data.</text>
</comment>
<accession>A0ABT9CX91</accession>
<dbReference type="GO" id="GO:0004601">
    <property type="term" value="F:peroxidase activity"/>
    <property type="evidence" value="ECO:0007669"/>
    <property type="project" value="UniProtKB-KW"/>
</dbReference>
<protein>
    <submittedName>
        <fullName evidence="2">Peroxidase-related enzyme</fullName>
    </submittedName>
</protein>
<reference evidence="2 3" key="1">
    <citation type="submission" date="2023-07" db="EMBL/GenBank/DDBJ databases">
        <title>Identification of four novel Pseudomonas species associated with bacterial leaf spot of cucurbits.</title>
        <authorList>
            <person name="Fullem K.R."/>
        </authorList>
    </citation>
    <scope>NUCLEOTIDE SEQUENCE [LARGE SCALE GENOMIC DNA]</scope>
    <source>
        <strain evidence="2 3">KFB 138</strain>
    </source>
</reference>
<dbReference type="RefSeq" id="WP_201017196.1">
    <property type="nucleotide sequence ID" value="NZ_JAUQOO010000030.1"/>
</dbReference>
<dbReference type="InterPro" id="IPR029032">
    <property type="entry name" value="AhpD-like"/>
</dbReference>
<dbReference type="Gene3D" id="1.20.1290.10">
    <property type="entry name" value="AhpD-like"/>
    <property type="match status" value="1"/>
</dbReference>
<keyword evidence="2" id="KW-0560">Oxidoreductase</keyword>
<dbReference type="Proteomes" id="UP001223016">
    <property type="component" value="Unassembled WGS sequence"/>
</dbReference>
<dbReference type="InterPro" id="IPR003779">
    <property type="entry name" value="CMD-like"/>
</dbReference>
<dbReference type="Pfam" id="PF02627">
    <property type="entry name" value="CMD"/>
    <property type="match status" value="1"/>
</dbReference>
<dbReference type="NCBIfam" id="TIGR00778">
    <property type="entry name" value="ahpD_dom"/>
    <property type="match status" value="1"/>
</dbReference>
<gene>
    <name evidence="2" type="ORF">Q6A51_25390</name>
</gene>
<dbReference type="SUPFAM" id="SSF69118">
    <property type="entry name" value="AhpD-like"/>
    <property type="match status" value="1"/>
</dbReference>
<sequence length="203" mass="22526">MQQEPGAVGSEPLDIQGFTSRTLGWTSWLNTLDLTQADAEQLAVLEESHPQAKTSDYYLTLIHQPQILRQRSAAFNAIMYAPGGLSRAERELASTVVSRINQCVYCASVHAQRFEQLAKRNDVIAQVFADPQTAGTTEREKAIVRFAIDLTREPASLGAEHIRPLREQGLDDGQVLDLIHAISIFAWANRLMLNLGEPVYTPV</sequence>
<feature type="domain" description="Carboxymuconolactone decarboxylase-like" evidence="1">
    <location>
        <begin position="65"/>
        <end position="147"/>
    </location>
</feature>
<dbReference type="EMBL" id="JAUQOO010000030">
    <property type="protein sequence ID" value="MDO7930118.1"/>
    <property type="molecule type" value="Genomic_DNA"/>
</dbReference>
<dbReference type="PANTHER" id="PTHR35446">
    <property type="entry name" value="SI:CH211-175M2.5"/>
    <property type="match status" value="1"/>
</dbReference>
<organism evidence="2 3">
    <name type="scientific">Pseudomonas serbiensis</name>
    <dbReference type="NCBI Taxonomy" id="3064350"/>
    <lineage>
        <taxon>Bacteria</taxon>
        <taxon>Pseudomonadati</taxon>
        <taxon>Pseudomonadota</taxon>
        <taxon>Gammaproteobacteria</taxon>
        <taxon>Pseudomonadales</taxon>
        <taxon>Pseudomonadaceae</taxon>
        <taxon>Pseudomonas</taxon>
    </lineage>
</organism>
<dbReference type="InterPro" id="IPR010195">
    <property type="entry name" value="Uncharacterised_peroxidase-rel"/>
</dbReference>
<evidence type="ECO:0000313" key="2">
    <source>
        <dbReference type="EMBL" id="MDO7930118.1"/>
    </source>
</evidence>
<dbReference type="InterPro" id="IPR004675">
    <property type="entry name" value="AhpD_core"/>
</dbReference>
<keyword evidence="2" id="KW-0575">Peroxidase</keyword>
<evidence type="ECO:0000259" key="1">
    <source>
        <dbReference type="Pfam" id="PF02627"/>
    </source>
</evidence>